<feature type="region of interest" description="Disordered" evidence="1">
    <location>
        <begin position="266"/>
        <end position="288"/>
    </location>
</feature>
<dbReference type="HOGENOM" id="CLU_966307_0_0_1"/>
<dbReference type="EMBL" id="AEYP01049372">
    <property type="status" value="NOT_ANNOTATED_CDS"/>
    <property type="molecule type" value="Genomic_DNA"/>
</dbReference>
<dbReference type="AlphaFoldDB" id="M3XZM2"/>
<evidence type="ECO:0000313" key="2">
    <source>
        <dbReference type="Ensembl" id="ENSMPUP00000004523.1"/>
    </source>
</evidence>
<dbReference type="EMBL" id="AEYP01049373">
    <property type="status" value="NOT_ANNOTATED_CDS"/>
    <property type="molecule type" value="Genomic_DNA"/>
</dbReference>
<dbReference type="EMBL" id="AEYP01049374">
    <property type="status" value="NOT_ANNOTATED_CDS"/>
    <property type="molecule type" value="Genomic_DNA"/>
</dbReference>
<protein>
    <submittedName>
        <fullName evidence="2">Uncharacterized protein</fullName>
    </submittedName>
</protein>
<accession>M3XZM2</accession>
<feature type="region of interest" description="Disordered" evidence="1">
    <location>
        <begin position="209"/>
        <end position="233"/>
    </location>
</feature>
<name>M3XZM2_MUSPF</name>
<reference evidence="2" key="1">
    <citation type="submission" date="2024-06" db="UniProtKB">
        <authorList>
            <consortium name="Ensembl"/>
        </authorList>
    </citation>
    <scope>IDENTIFICATION</scope>
</reference>
<dbReference type="InParanoid" id="M3XZM2"/>
<feature type="region of interest" description="Disordered" evidence="1">
    <location>
        <begin position="1"/>
        <end position="191"/>
    </location>
</feature>
<proteinExistence type="predicted"/>
<dbReference type="PROSITE" id="PS51257">
    <property type="entry name" value="PROKAR_LIPOPROTEIN"/>
    <property type="match status" value="1"/>
</dbReference>
<dbReference type="Ensembl" id="ENSMPUT00000004602.1">
    <property type="protein sequence ID" value="ENSMPUP00000004523.1"/>
    <property type="gene ID" value="ENSMPUG00000004558.1"/>
</dbReference>
<organism evidence="2">
    <name type="scientific">Mustela putorius furo</name>
    <name type="common">European domestic ferret</name>
    <name type="synonym">Mustela furo</name>
    <dbReference type="NCBI Taxonomy" id="9669"/>
    <lineage>
        <taxon>Eukaryota</taxon>
        <taxon>Metazoa</taxon>
        <taxon>Chordata</taxon>
        <taxon>Craniata</taxon>
        <taxon>Vertebrata</taxon>
        <taxon>Euteleostomi</taxon>
        <taxon>Mammalia</taxon>
        <taxon>Eutheria</taxon>
        <taxon>Laurasiatheria</taxon>
        <taxon>Carnivora</taxon>
        <taxon>Caniformia</taxon>
        <taxon>Musteloidea</taxon>
        <taxon>Mustelidae</taxon>
        <taxon>Mustelinae</taxon>
        <taxon>Mustela</taxon>
    </lineage>
</organism>
<evidence type="ECO:0000256" key="1">
    <source>
        <dbReference type="SAM" id="MobiDB-lite"/>
    </source>
</evidence>
<sequence length="288" mass="30547">MPRPRSVQKGAQPLLLQPAPAPPASTSCPFPLPLGQVWHIETPTPCYPSRRQAGSLPDRGPPRLLHCNKWPGQVGSSPATPKSSEAAAAGSGGVTRPQWTPPSSPPLLHRKALDARSTAAFSTSAGGNLRLGDREPAGADGAGSPSRAAQDKQGGRKFPRSQAGAARGMLTWPRGMRGGGASAAHRVGTRDPRRDLWSRAVWAFTPNQRSQERAPYHPWTPHSKEVDGTKTWIPEPEPRVVSLSNSVLRAGLPPLIPTDGAPCVHRLGALRGADKNPSPQPPSTQHRA</sequence>